<dbReference type="RefSeq" id="WP_338749730.1">
    <property type="nucleotide sequence ID" value="NZ_CP144913.1"/>
</dbReference>
<accession>A0ABZ2MHQ6</accession>
<reference evidence="4 5" key="1">
    <citation type="submission" date="2024-02" db="EMBL/GenBank/DDBJ databases">
        <title>Janibacter sp. nov., isolated from gut of marine sandworm.</title>
        <authorList>
            <person name="Kim B."/>
            <person name="Jun M.O."/>
            <person name="Shin N.-R."/>
        </authorList>
    </citation>
    <scope>NUCLEOTIDE SEQUENCE [LARGE SCALE GENOMIC DNA]</scope>
    <source>
        <strain evidence="4 5">A1S7</strain>
    </source>
</reference>
<dbReference type="PANTHER" id="PTHR30041">
    <property type="entry name" value="ARSENATE REDUCTASE"/>
    <property type="match status" value="1"/>
</dbReference>
<protein>
    <submittedName>
        <fullName evidence="4">Arsenate reductase (Glutaredoxin)</fullName>
        <ecNumber evidence="4">1.20.4.1</ecNumber>
    </submittedName>
</protein>
<dbReference type="EC" id="1.20.4.1" evidence="4"/>
<evidence type="ECO:0000256" key="2">
    <source>
        <dbReference type="ARBA" id="ARBA00023002"/>
    </source>
</evidence>
<gene>
    <name evidence="4" type="primary">arsC</name>
    <name evidence="4" type="ORF">V1351_00650</name>
</gene>
<dbReference type="GO" id="GO:0008794">
    <property type="term" value="F:arsenate reductase (glutaredoxin) activity"/>
    <property type="evidence" value="ECO:0007669"/>
    <property type="project" value="UniProtKB-EC"/>
</dbReference>
<dbReference type="InterPro" id="IPR006659">
    <property type="entry name" value="Arsenate_reductase"/>
</dbReference>
<evidence type="ECO:0000313" key="5">
    <source>
        <dbReference type="Proteomes" id="UP001382727"/>
    </source>
</evidence>
<sequence>MSDLTVLHNPKCSTSRSALETLDASGAQAEVVQYLKEPLDEAALRELIGKLEDEPSDLVRRDSFFKDQGLTDADVATVDQVVAVLVEHPRLMQRPVIVKDDRAIIGRPKERVAPFVQG</sequence>
<evidence type="ECO:0000256" key="3">
    <source>
        <dbReference type="PROSITE-ProRule" id="PRU01282"/>
    </source>
</evidence>
<keyword evidence="5" id="KW-1185">Reference proteome</keyword>
<dbReference type="Gene3D" id="3.40.30.10">
    <property type="entry name" value="Glutaredoxin"/>
    <property type="match status" value="1"/>
</dbReference>
<keyword evidence="2 4" id="KW-0560">Oxidoreductase</keyword>
<dbReference type="EMBL" id="CP144913">
    <property type="protein sequence ID" value="WXB76599.1"/>
    <property type="molecule type" value="Genomic_DNA"/>
</dbReference>
<proteinExistence type="inferred from homology"/>
<dbReference type="InterPro" id="IPR006660">
    <property type="entry name" value="Arsenate_reductase-like"/>
</dbReference>
<dbReference type="Pfam" id="PF03960">
    <property type="entry name" value="ArsC"/>
    <property type="match status" value="1"/>
</dbReference>
<dbReference type="SUPFAM" id="SSF52833">
    <property type="entry name" value="Thioredoxin-like"/>
    <property type="match status" value="1"/>
</dbReference>
<comment type="similarity">
    <text evidence="1 3">Belongs to the ArsC family.</text>
</comment>
<dbReference type="NCBIfam" id="TIGR00014">
    <property type="entry name" value="arsC"/>
    <property type="match status" value="1"/>
</dbReference>
<dbReference type="InterPro" id="IPR036249">
    <property type="entry name" value="Thioredoxin-like_sf"/>
</dbReference>
<dbReference type="PANTHER" id="PTHR30041:SF4">
    <property type="entry name" value="ARSENATE REDUCTASE"/>
    <property type="match status" value="1"/>
</dbReference>
<dbReference type="Proteomes" id="UP001382727">
    <property type="component" value="Chromosome"/>
</dbReference>
<name>A0ABZ2MHQ6_9MICO</name>
<evidence type="ECO:0000256" key="1">
    <source>
        <dbReference type="ARBA" id="ARBA00007198"/>
    </source>
</evidence>
<evidence type="ECO:0000313" key="4">
    <source>
        <dbReference type="EMBL" id="WXB76599.1"/>
    </source>
</evidence>
<dbReference type="PROSITE" id="PS51353">
    <property type="entry name" value="ARSC"/>
    <property type="match status" value="1"/>
</dbReference>
<organism evidence="4 5">
    <name type="scientific">Janibacter alittae</name>
    <dbReference type="NCBI Taxonomy" id="3115209"/>
    <lineage>
        <taxon>Bacteria</taxon>
        <taxon>Bacillati</taxon>
        <taxon>Actinomycetota</taxon>
        <taxon>Actinomycetes</taxon>
        <taxon>Micrococcales</taxon>
        <taxon>Intrasporangiaceae</taxon>
        <taxon>Janibacter</taxon>
    </lineage>
</organism>